<dbReference type="SUPFAM" id="SSF51735">
    <property type="entry name" value="NAD(P)-binding Rossmann-fold domains"/>
    <property type="match status" value="1"/>
</dbReference>
<dbReference type="InterPro" id="IPR002328">
    <property type="entry name" value="ADH_Zn_CS"/>
</dbReference>
<comment type="similarity">
    <text evidence="2 6">Belongs to the zinc-containing alcohol dehydrogenase family.</text>
</comment>
<evidence type="ECO:0000256" key="2">
    <source>
        <dbReference type="ARBA" id="ARBA00008072"/>
    </source>
</evidence>
<dbReference type="InterPro" id="IPR036291">
    <property type="entry name" value="NAD(P)-bd_dom_sf"/>
</dbReference>
<dbReference type="InterPro" id="IPR013149">
    <property type="entry name" value="ADH-like_C"/>
</dbReference>
<name>A0A537J8X1_9BACT</name>
<feature type="domain" description="Alcohol dehydrogenase-like N-terminal" evidence="8">
    <location>
        <begin position="24"/>
        <end position="133"/>
    </location>
</feature>
<keyword evidence="5" id="KW-0560">Oxidoreductase</keyword>
<evidence type="ECO:0000259" key="7">
    <source>
        <dbReference type="Pfam" id="PF00107"/>
    </source>
</evidence>
<dbReference type="Gene3D" id="3.90.180.10">
    <property type="entry name" value="Medium-chain alcohol dehydrogenases, catalytic domain"/>
    <property type="match status" value="1"/>
</dbReference>
<dbReference type="InterPro" id="IPR013154">
    <property type="entry name" value="ADH-like_N"/>
</dbReference>
<dbReference type="GO" id="GO:0016491">
    <property type="term" value="F:oxidoreductase activity"/>
    <property type="evidence" value="ECO:0007669"/>
    <property type="project" value="UniProtKB-KW"/>
</dbReference>
<dbReference type="PANTHER" id="PTHR43161">
    <property type="entry name" value="SORBITOL DEHYDROGENASE"/>
    <property type="match status" value="1"/>
</dbReference>
<evidence type="ECO:0000256" key="5">
    <source>
        <dbReference type="ARBA" id="ARBA00023002"/>
    </source>
</evidence>
<protein>
    <submittedName>
        <fullName evidence="9">Zinc-binding dehydrogenase</fullName>
    </submittedName>
</protein>
<dbReference type="AlphaFoldDB" id="A0A537J8X1"/>
<keyword evidence="3 6" id="KW-0479">Metal-binding</keyword>
<dbReference type="Proteomes" id="UP000318093">
    <property type="component" value="Unassembled WGS sequence"/>
</dbReference>
<evidence type="ECO:0000256" key="1">
    <source>
        <dbReference type="ARBA" id="ARBA00001947"/>
    </source>
</evidence>
<sequence>MRARIPHPHRVEWTAETDDRDLRPGQVRVQTLAVGICGSDLHTFEGHHPFVQYPVYPGHEVAGTVIETGPEVSREWVGVQVTLEPSLICGVCDFCRSGNYNVCQDLKVMGFQAPGAMAERFIAPVRNLHKLPEGIPPEIGAMIEPLAVSIHAVSRAEASGRSVGVVGAGTIGVLVAQVARAYGASDVEIVDLEDSRRRLAGSLGMMASAQLSKHEIVFECAGTESALDAAIRGATKGGTVILVGVYGRPTSIPAALIQDWELVLRGTLMYTFRDYREAIRLAASRAINLSPLISHRYRLPDVGEAFDTALHRATAMKVVLMAEGASGSSALRT</sequence>
<reference evidence="9 10" key="1">
    <citation type="journal article" date="2019" name="Nat. Microbiol.">
        <title>Mediterranean grassland soil C-N compound turnover is dependent on rainfall and depth, and is mediated by genomically divergent microorganisms.</title>
        <authorList>
            <person name="Diamond S."/>
            <person name="Andeer P.F."/>
            <person name="Li Z."/>
            <person name="Crits-Christoph A."/>
            <person name="Burstein D."/>
            <person name="Anantharaman K."/>
            <person name="Lane K.R."/>
            <person name="Thomas B.C."/>
            <person name="Pan C."/>
            <person name="Northen T.R."/>
            <person name="Banfield J.F."/>
        </authorList>
    </citation>
    <scope>NUCLEOTIDE SEQUENCE [LARGE SCALE GENOMIC DNA]</scope>
    <source>
        <strain evidence="9">NP_6</strain>
    </source>
</reference>
<dbReference type="PROSITE" id="PS00059">
    <property type="entry name" value="ADH_ZINC"/>
    <property type="match status" value="1"/>
</dbReference>
<dbReference type="Gene3D" id="3.40.50.720">
    <property type="entry name" value="NAD(P)-binding Rossmann-like Domain"/>
    <property type="match status" value="1"/>
</dbReference>
<evidence type="ECO:0000256" key="3">
    <source>
        <dbReference type="ARBA" id="ARBA00022723"/>
    </source>
</evidence>
<proteinExistence type="inferred from homology"/>
<dbReference type="Pfam" id="PF08240">
    <property type="entry name" value="ADH_N"/>
    <property type="match status" value="1"/>
</dbReference>
<comment type="cofactor">
    <cofactor evidence="1 6">
        <name>Zn(2+)</name>
        <dbReference type="ChEBI" id="CHEBI:29105"/>
    </cofactor>
</comment>
<dbReference type="Pfam" id="PF00107">
    <property type="entry name" value="ADH_zinc_N"/>
    <property type="match status" value="1"/>
</dbReference>
<evidence type="ECO:0000256" key="6">
    <source>
        <dbReference type="RuleBase" id="RU361277"/>
    </source>
</evidence>
<dbReference type="SUPFAM" id="SSF50129">
    <property type="entry name" value="GroES-like"/>
    <property type="match status" value="1"/>
</dbReference>
<dbReference type="InterPro" id="IPR011032">
    <property type="entry name" value="GroES-like_sf"/>
</dbReference>
<dbReference type="EMBL" id="VBAN01000288">
    <property type="protein sequence ID" value="TMI79999.1"/>
    <property type="molecule type" value="Genomic_DNA"/>
</dbReference>
<comment type="caution">
    <text evidence="9">The sequence shown here is derived from an EMBL/GenBank/DDBJ whole genome shotgun (WGS) entry which is preliminary data.</text>
</comment>
<evidence type="ECO:0000256" key="4">
    <source>
        <dbReference type="ARBA" id="ARBA00022833"/>
    </source>
</evidence>
<accession>A0A537J8X1</accession>
<feature type="domain" description="Alcohol dehydrogenase-like C-terminal" evidence="7">
    <location>
        <begin position="171"/>
        <end position="283"/>
    </location>
</feature>
<evidence type="ECO:0000259" key="8">
    <source>
        <dbReference type="Pfam" id="PF08240"/>
    </source>
</evidence>
<evidence type="ECO:0000313" key="9">
    <source>
        <dbReference type="EMBL" id="TMI79999.1"/>
    </source>
</evidence>
<evidence type="ECO:0000313" key="10">
    <source>
        <dbReference type="Proteomes" id="UP000318093"/>
    </source>
</evidence>
<gene>
    <name evidence="9" type="ORF">E6H03_09235</name>
</gene>
<organism evidence="9 10">
    <name type="scientific">Candidatus Segetimicrobium genomatis</name>
    <dbReference type="NCBI Taxonomy" id="2569760"/>
    <lineage>
        <taxon>Bacteria</taxon>
        <taxon>Bacillati</taxon>
        <taxon>Candidatus Sysuimicrobiota</taxon>
        <taxon>Candidatus Sysuimicrobiia</taxon>
        <taxon>Candidatus Sysuimicrobiales</taxon>
        <taxon>Candidatus Segetimicrobiaceae</taxon>
        <taxon>Candidatus Segetimicrobium</taxon>
    </lineage>
</organism>
<keyword evidence="4 6" id="KW-0862">Zinc</keyword>
<dbReference type="GO" id="GO:0008270">
    <property type="term" value="F:zinc ion binding"/>
    <property type="evidence" value="ECO:0007669"/>
    <property type="project" value="InterPro"/>
</dbReference>